<gene>
    <name evidence="1" type="ORF">COCMIDRAFT_79539</name>
</gene>
<organism evidence="1 2">
    <name type="scientific">Bipolaris oryzae ATCC 44560</name>
    <dbReference type="NCBI Taxonomy" id="930090"/>
    <lineage>
        <taxon>Eukaryota</taxon>
        <taxon>Fungi</taxon>
        <taxon>Dikarya</taxon>
        <taxon>Ascomycota</taxon>
        <taxon>Pezizomycotina</taxon>
        <taxon>Dothideomycetes</taxon>
        <taxon>Pleosporomycetidae</taxon>
        <taxon>Pleosporales</taxon>
        <taxon>Pleosporineae</taxon>
        <taxon>Pleosporaceae</taxon>
        <taxon>Bipolaris</taxon>
    </lineage>
</organism>
<evidence type="ECO:0000313" key="1">
    <source>
        <dbReference type="EMBL" id="EUC51368.1"/>
    </source>
</evidence>
<dbReference type="AlphaFoldDB" id="W6ZMZ4"/>
<dbReference type="KEGG" id="bor:COCMIDRAFT_79539"/>
<dbReference type="RefSeq" id="XP_007682249.1">
    <property type="nucleotide sequence ID" value="XM_007684059.1"/>
</dbReference>
<proteinExistence type="predicted"/>
<name>W6ZMZ4_COCMI</name>
<accession>W6ZMZ4</accession>
<dbReference type="HOGENOM" id="CLU_1740173_0_0_1"/>
<evidence type="ECO:0000313" key="2">
    <source>
        <dbReference type="Proteomes" id="UP000054032"/>
    </source>
</evidence>
<sequence>MASIEVVNDEARRECQAVQGLLQSTRSDWLRLGSPPSASPNEHLSLSSSTPLPLWASCFPDARRFCSIACSPGLHDSNGRAARFTLLSALGVAGHASPLRLSPPRSKLHRHCRFWPCCSCSPHSRMLHFSLVRLSSQAAGPWLCWQFPML</sequence>
<dbReference type="EMBL" id="KI963918">
    <property type="protein sequence ID" value="EUC51368.1"/>
    <property type="molecule type" value="Genomic_DNA"/>
</dbReference>
<keyword evidence="2" id="KW-1185">Reference proteome</keyword>
<reference evidence="1 2" key="1">
    <citation type="journal article" date="2013" name="PLoS Genet.">
        <title>Comparative genome structure, secondary metabolite, and effector coding capacity across Cochliobolus pathogens.</title>
        <authorList>
            <person name="Condon B.J."/>
            <person name="Leng Y."/>
            <person name="Wu D."/>
            <person name="Bushley K.E."/>
            <person name="Ohm R.A."/>
            <person name="Otillar R."/>
            <person name="Martin J."/>
            <person name="Schackwitz W."/>
            <person name="Grimwood J."/>
            <person name="MohdZainudin N."/>
            <person name="Xue C."/>
            <person name="Wang R."/>
            <person name="Manning V.A."/>
            <person name="Dhillon B."/>
            <person name="Tu Z.J."/>
            <person name="Steffenson B.J."/>
            <person name="Salamov A."/>
            <person name="Sun H."/>
            <person name="Lowry S."/>
            <person name="LaButti K."/>
            <person name="Han J."/>
            <person name="Copeland A."/>
            <person name="Lindquist E."/>
            <person name="Barry K."/>
            <person name="Schmutz J."/>
            <person name="Baker S.E."/>
            <person name="Ciuffetti L.M."/>
            <person name="Grigoriev I.V."/>
            <person name="Zhong S."/>
            <person name="Turgeon B.G."/>
        </authorList>
    </citation>
    <scope>NUCLEOTIDE SEQUENCE [LARGE SCALE GENOMIC DNA]</scope>
    <source>
        <strain evidence="1 2">ATCC 44560</strain>
    </source>
</reference>
<dbReference type="GeneID" id="19125496"/>
<protein>
    <submittedName>
        <fullName evidence="1">Uncharacterized protein</fullName>
    </submittedName>
</protein>
<dbReference type="Proteomes" id="UP000054032">
    <property type="component" value="Unassembled WGS sequence"/>
</dbReference>